<reference evidence="2 3" key="1">
    <citation type="submission" date="2018-07" db="EMBL/GenBank/DDBJ databases">
        <title>a novel species of Sphingomonas isolated from the rhizosphere soil of Araceae plant.</title>
        <authorList>
            <person name="Zhiyong W."/>
            <person name="Qinglan Z."/>
            <person name="Zhiwei F."/>
            <person name="Ding X."/>
            <person name="Gejiao W."/>
            <person name="Shixue Z."/>
        </authorList>
    </citation>
    <scope>NUCLEOTIDE SEQUENCE [LARGE SCALE GENOMIC DNA]</scope>
    <source>
        <strain evidence="2 3">WZY 27</strain>
    </source>
</reference>
<proteinExistence type="predicted"/>
<keyword evidence="3" id="KW-1185">Reference proteome</keyword>
<dbReference type="Pfam" id="PF10670">
    <property type="entry name" value="DUF4198"/>
    <property type="match status" value="1"/>
</dbReference>
<evidence type="ECO:0000256" key="1">
    <source>
        <dbReference type="SAM" id="MobiDB-lite"/>
    </source>
</evidence>
<name>A0A369VUR6_9SPHN</name>
<feature type="region of interest" description="Disordered" evidence="1">
    <location>
        <begin position="93"/>
        <end position="151"/>
    </location>
</feature>
<dbReference type="Proteomes" id="UP000253918">
    <property type="component" value="Unassembled WGS sequence"/>
</dbReference>
<gene>
    <name evidence="2" type="ORF">DVW87_10370</name>
</gene>
<evidence type="ECO:0000313" key="3">
    <source>
        <dbReference type="Proteomes" id="UP000253918"/>
    </source>
</evidence>
<feature type="compositionally biased region" description="Low complexity" evidence="1">
    <location>
        <begin position="112"/>
        <end position="139"/>
    </location>
</feature>
<comment type="caution">
    <text evidence="2">The sequence shown here is derived from an EMBL/GenBank/DDBJ whole genome shotgun (WGS) entry which is preliminary data.</text>
</comment>
<dbReference type="InterPro" id="IPR019613">
    <property type="entry name" value="DUF4198"/>
</dbReference>
<dbReference type="EMBL" id="QQNB01000002">
    <property type="protein sequence ID" value="RDE06116.1"/>
    <property type="molecule type" value="Genomic_DNA"/>
</dbReference>
<organism evidence="2 3">
    <name type="scientific">Sphingomonas aracearum</name>
    <dbReference type="NCBI Taxonomy" id="2283317"/>
    <lineage>
        <taxon>Bacteria</taxon>
        <taxon>Pseudomonadati</taxon>
        <taxon>Pseudomonadota</taxon>
        <taxon>Alphaproteobacteria</taxon>
        <taxon>Sphingomonadales</taxon>
        <taxon>Sphingomonadaceae</taxon>
        <taxon>Sphingomonas</taxon>
    </lineage>
</organism>
<sequence>MASADRSFIVPSSTILAGNSNTVTFDAAGADHLFFFDHRPIAPETIIVSKPDGSPADPVTPVRTRFRTVLDVRLDQQGTWKVASRQVMVSGTLRLNGEERRVGGRGGPPPGGAAMPAGAPAQGPRASAGPAPGAQAGAAGPDGPGGQRRQPPIALADIPAEATDVHLTEMVNTTETFVTLGAPTETVFKPSGKGLEFAPITHPNAIAAGETARFRFLIDGKPAAGVKVTVVQGGERYRDDVAAMDLVTGVDGAVAVKWPSAGLYWLGAEAEDKHPAEKRAEMRRMLYSATLEVQTP</sequence>
<dbReference type="OrthoDB" id="5943at2"/>
<accession>A0A369VUR6</accession>
<protein>
    <submittedName>
        <fullName evidence="2">DUF4198 domain-containing protein</fullName>
    </submittedName>
</protein>
<dbReference type="AlphaFoldDB" id="A0A369VUR6"/>
<evidence type="ECO:0000313" key="2">
    <source>
        <dbReference type="EMBL" id="RDE06116.1"/>
    </source>
</evidence>